<evidence type="ECO:0000313" key="2">
    <source>
        <dbReference type="WBParaSite" id="JU765_v2.g10139.t1"/>
    </source>
</evidence>
<dbReference type="WBParaSite" id="JU765_v2.g10139.t1">
    <property type="protein sequence ID" value="JU765_v2.g10139.t1"/>
    <property type="gene ID" value="JU765_v2.g10139"/>
</dbReference>
<proteinExistence type="predicted"/>
<dbReference type="Proteomes" id="UP000887576">
    <property type="component" value="Unplaced"/>
</dbReference>
<sequence length="472" mass="53368">MMSNKIPHLRFHRRSLSARDPQSPEEINGQKQHRRLPDVPVQNLTNPQKNEHEFIRNENRSRGFSFSPSEERIKRNQQQNFVKSGSTPRFSSGPILPDNFGNNLSPKRSLSGRASPKLLHAPDNNLLPPSETRHTSFRRYNFRQTHQRSMGQIDSRVNGNHVSREKPPSFNSFDGTNAKVGSKPKPQRFDSTASEDSVSAEYPEDKSKFGSSGSLDYPKNLNKKSITDSRVMQRNQRSSSNSKTSLTMKGPITSPKMSNGKKLAPISSSSQAIILYCMENSRGDIASRIITRMAHKRDDFASFCANMSPEQWNEFIGSLRTYLNDVVAHLQSSEKIREISMYFGINQVPRRSIGFKADYFAVMANSLTTECVFLDGAAHQPTEAIEAWAELVELMFSNVRDGYYQQIRYLRRNSQCFNAMFSQSSDQSTDGSDLPPVAPSTTGTLIRQYSEMSLSQNNLEAQTPSPHQTQFF</sequence>
<evidence type="ECO:0000313" key="1">
    <source>
        <dbReference type="Proteomes" id="UP000887576"/>
    </source>
</evidence>
<organism evidence="1 2">
    <name type="scientific">Panagrolaimus sp. JU765</name>
    <dbReference type="NCBI Taxonomy" id="591449"/>
    <lineage>
        <taxon>Eukaryota</taxon>
        <taxon>Metazoa</taxon>
        <taxon>Ecdysozoa</taxon>
        <taxon>Nematoda</taxon>
        <taxon>Chromadorea</taxon>
        <taxon>Rhabditida</taxon>
        <taxon>Tylenchina</taxon>
        <taxon>Panagrolaimomorpha</taxon>
        <taxon>Panagrolaimoidea</taxon>
        <taxon>Panagrolaimidae</taxon>
        <taxon>Panagrolaimus</taxon>
    </lineage>
</organism>
<name>A0AC34PUR5_9BILA</name>
<accession>A0AC34PUR5</accession>
<reference evidence="2" key="1">
    <citation type="submission" date="2022-11" db="UniProtKB">
        <authorList>
            <consortium name="WormBaseParasite"/>
        </authorList>
    </citation>
    <scope>IDENTIFICATION</scope>
</reference>
<protein>
    <submittedName>
        <fullName evidence="2">Uncharacterized protein</fullName>
    </submittedName>
</protein>